<keyword evidence="5" id="KW-1185">Reference proteome</keyword>
<dbReference type="Gene3D" id="3.30.420.130">
    <property type="entry name" value="Dinitrogenase iron-molybdenum cofactor biosynthesis domain"/>
    <property type="match status" value="1"/>
</dbReference>
<reference evidence="4 5" key="1">
    <citation type="submission" date="2016-03" db="EMBL/GenBank/DDBJ databases">
        <authorList>
            <person name="Sant'Anna F.H."/>
            <person name="Ambrosini A."/>
            <person name="Souza R."/>
            <person name="Bach E."/>
            <person name="Fernandes G."/>
            <person name="Balsanelli E."/>
            <person name="Baura V.A."/>
            <person name="Souza E.M."/>
            <person name="Passaglia L."/>
        </authorList>
    </citation>
    <scope>NUCLEOTIDE SEQUENCE [LARGE SCALE GENOMIC DNA]</scope>
    <source>
        <strain evidence="4 5">P26E</strain>
    </source>
</reference>
<dbReference type="InterPro" id="IPR013480">
    <property type="entry name" value="NifX"/>
</dbReference>
<evidence type="ECO:0000256" key="1">
    <source>
        <dbReference type="ARBA" id="ARBA00010285"/>
    </source>
</evidence>
<dbReference type="PANTHER" id="PTHR33937:SF1">
    <property type="entry name" value="IRON-MOLIBDENUM COFACTOR PROCESSING PROTEIN"/>
    <property type="match status" value="1"/>
</dbReference>
<evidence type="ECO:0000256" key="2">
    <source>
        <dbReference type="ARBA" id="ARBA00023231"/>
    </source>
</evidence>
<comment type="caution">
    <text evidence="4">The sequence shown here is derived from an EMBL/GenBank/DDBJ whole genome shotgun (WGS) entry which is preliminary data.</text>
</comment>
<name>A0ABX3EUF0_9BACL</name>
<dbReference type="PANTHER" id="PTHR33937">
    <property type="entry name" value="IRON-MOLYBDENUM PROTEIN-RELATED-RELATED"/>
    <property type="match status" value="1"/>
</dbReference>
<feature type="domain" description="Dinitrogenase iron-molybdenum cofactor biosynthesis" evidence="3">
    <location>
        <begin position="9"/>
        <end position="103"/>
    </location>
</feature>
<dbReference type="CDD" id="cd00853">
    <property type="entry name" value="NifX"/>
    <property type="match status" value="1"/>
</dbReference>
<dbReference type="RefSeq" id="WP_074107062.1">
    <property type="nucleotide sequence ID" value="NZ_LVWI01000030.1"/>
</dbReference>
<proteinExistence type="inferred from homology"/>
<sequence length="138" mass="15040">MKVAFATDDGNRVNAHFGQSPMFAVYNVTKNGGELLELRKLPVVLNQDEAGKIDSRLAAVEDCTLIFIMQIGASAAARVTRRKIMPVKVPFGSPIDEQVKRLVEMLQGKPPMWLAKVLRAEEEEEGTGEGEEANGTVG</sequence>
<dbReference type="NCBIfam" id="TIGR02663">
    <property type="entry name" value="nifX"/>
    <property type="match status" value="1"/>
</dbReference>
<dbReference type="Pfam" id="PF02579">
    <property type="entry name" value="Nitro_FeMo-Co"/>
    <property type="match status" value="1"/>
</dbReference>
<dbReference type="Proteomes" id="UP000186058">
    <property type="component" value="Unassembled WGS sequence"/>
</dbReference>
<protein>
    <submittedName>
        <fullName evidence="4">Nitrogen fixation protein NifX</fullName>
    </submittedName>
</protein>
<comment type="similarity">
    <text evidence="1">Belongs to the NifX/NifY family.</text>
</comment>
<dbReference type="EMBL" id="LVWI01000030">
    <property type="protein sequence ID" value="OKP88526.1"/>
    <property type="molecule type" value="Genomic_DNA"/>
</dbReference>
<evidence type="ECO:0000313" key="5">
    <source>
        <dbReference type="Proteomes" id="UP000186058"/>
    </source>
</evidence>
<evidence type="ECO:0000313" key="4">
    <source>
        <dbReference type="EMBL" id="OKP88526.1"/>
    </source>
</evidence>
<dbReference type="InterPro" id="IPR003731">
    <property type="entry name" value="Di-Nase_FeMo-co_biosynth"/>
</dbReference>
<dbReference type="InterPro" id="IPR034169">
    <property type="entry name" value="NifX-like"/>
</dbReference>
<keyword evidence="2" id="KW-0535">Nitrogen fixation</keyword>
<dbReference type="InterPro" id="IPR036105">
    <property type="entry name" value="DiNase_FeMo-co_biosyn_sf"/>
</dbReference>
<dbReference type="InterPro" id="IPR051840">
    <property type="entry name" value="NifX/NifY_domain"/>
</dbReference>
<gene>
    <name evidence="4" type="ORF">A3844_07445</name>
</gene>
<dbReference type="SUPFAM" id="SSF53146">
    <property type="entry name" value="Nitrogenase accessory factor-like"/>
    <property type="match status" value="1"/>
</dbReference>
<accession>A0ABX3EUF0</accession>
<organism evidence="4 5">
    <name type="scientific">Paenibacillus helianthi</name>
    <dbReference type="NCBI Taxonomy" id="1349432"/>
    <lineage>
        <taxon>Bacteria</taxon>
        <taxon>Bacillati</taxon>
        <taxon>Bacillota</taxon>
        <taxon>Bacilli</taxon>
        <taxon>Bacillales</taxon>
        <taxon>Paenibacillaceae</taxon>
        <taxon>Paenibacillus</taxon>
    </lineage>
</organism>
<evidence type="ECO:0000259" key="3">
    <source>
        <dbReference type="Pfam" id="PF02579"/>
    </source>
</evidence>